<comment type="catalytic activity">
    <reaction evidence="3 4">
        <text>(R)-4'-phosphopantothenate + L-cysteine + CTP = N-[(R)-4-phosphopantothenoyl]-L-cysteine + CMP + diphosphate + H(+)</text>
        <dbReference type="Rhea" id="RHEA:19397"/>
        <dbReference type="ChEBI" id="CHEBI:10986"/>
        <dbReference type="ChEBI" id="CHEBI:15378"/>
        <dbReference type="ChEBI" id="CHEBI:33019"/>
        <dbReference type="ChEBI" id="CHEBI:35235"/>
        <dbReference type="ChEBI" id="CHEBI:37563"/>
        <dbReference type="ChEBI" id="CHEBI:59458"/>
        <dbReference type="ChEBI" id="CHEBI:60377"/>
        <dbReference type="EC" id="6.3.2.5"/>
    </reaction>
</comment>
<feature type="binding site" evidence="3">
    <location>
        <position position="280"/>
    </location>
    <ligand>
        <name>CTP</name>
        <dbReference type="ChEBI" id="CHEBI:37563"/>
    </ligand>
</feature>
<comment type="cofactor">
    <cofactor evidence="3">
        <name>FMN</name>
        <dbReference type="ChEBI" id="CHEBI:58210"/>
    </cofactor>
    <text evidence="3">Binds 1 FMN per subunit.</text>
</comment>
<keyword evidence="3" id="KW-0479">Metal-binding</keyword>
<protein>
    <recommendedName>
        <fullName evidence="3">Coenzyme A biosynthesis bifunctional protein CoaBC</fullName>
    </recommendedName>
    <alternativeName>
        <fullName evidence="3">DNA/pantothenate metabolism flavoprotein</fullName>
    </alternativeName>
    <alternativeName>
        <fullName evidence="3">Phosphopantothenoylcysteine synthetase/decarboxylase</fullName>
        <shortName evidence="3">PPCS-PPCDC</shortName>
    </alternativeName>
    <domain>
        <recommendedName>
            <fullName evidence="3">Phosphopantothenoylcysteine decarboxylase</fullName>
            <shortName evidence="3">PPC decarboxylase</shortName>
            <shortName evidence="3">PPC-DC</shortName>
            <ecNumber evidence="3">4.1.1.36</ecNumber>
        </recommendedName>
        <alternativeName>
            <fullName evidence="3">CoaC</fullName>
        </alternativeName>
    </domain>
    <domain>
        <recommendedName>
            <fullName evidence="3">Phosphopantothenate--cysteine ligase</fullName>
            <ecNumber evidence="3">6.3.2.5</ecNumber>
        </recommendedName>
        <alternativeName>
            <fullName evidence="3">CoaB</fullName>
        </alternativeName>
        <alternativeName>
            <fullName evidence="3">Phosphopantothenoylcysteine synthetase</fullName>
            <shortName evidence="3">PPC synthetase</shortName>
            <shortName evidence="3">PPC-S</shortName>
        </alternativeName>
    </domain>
</protein>
<keyword evidence="3 4" id="KW-0288">FMN</keyword>
<dbReference type="EMBL" id="DRKP01000121">
    <property type="protein sequence ID" value="HEB96823.1"/>
    <property type="molecule type" value="Genomic_DNA"/>
</dbReference>
<feature type="binding site" evidence="3">
    <location>
        <position position="338"/>
    </location>
    <ligand>
        <name>CTP</name>
        <dbReference type="ChEBI" id="CHEBI:37563"/>
    </ligand>
</feature>
<dbReference type="InterPro" id="IPR036551">
    <property type="entry name" value="Flavin_trans-like"/>
</dbReference>
<keyword evidence="3 4" id="KW-0436">Ligase</keyword>
<dbReference type="SUPFAM" id="SSF102645">
    <property type="entry name" value="CoaB-like"/>
    <property type="match status" value="1"/>
</dbReference>
<dbReference type="Gene3D" id="3.40.50.10300">
    <property type="entry name" value="CoaB-like"/>
    <property type="match status" value="1"/>
</dbReference>
<evidence type="ECO:0000256" key="1">
    <source>
        <dbReference type="ARBA" id="ARBA00022793"/>
    </source>
</evidence>
<keyword evidence="2 3" id="KW-0456">Lyase</keyword>
<keyword evidence="3" id="KW-0511">Multifunctional enzyme</keyword>
<evidence type="ECO:0000256" key="4">
    <source>
        <dbReference type="RuleBase" id="RU364078"/>
    </source>
</evidence>
<comment type="similarity">
    <text evidence="3 4">In the N-terminal section; belongs to the HFCD (homo-oligomeric flavin containing Cys decarboxylase) superfamily.</text>
</comment>
<gene>
    <name evidence="3 7" type="primary">coaBC</name>
    <name evidence="7" type="ORF">ENI96_10390</name>
</gene>
<evidence type="ECO:0000259" key="5">
    <source>
        <dbReference type="Pfam" id="PF02441"/>
    </source>
</evidence>
<dbReference type="AlphaFoldDB" id="A0A831RNK6"/>
<dbReference type="GO" id="GO:0015941">
    <property type="term" value="P:pantothenate catabolic process"/>
    <property type="evidence" value="ECO:0007669"/>
    <property type="project" value="InterPro"/>
</dbReference>
<dbReference type="GO" id="GO:0071513">
    <property type="term" value="C:phosphopantothenoylcysteine decarboxylase complex"/>
    <property type="evidence" value="ECO:0007669"/>
    <property type="project" value="TreeGrafter"/>
</dbReference>
<feature type="binding site" evidence="3">
    <location>
        <position position="324"/>
    </location>
    <ligand>
        <name>CTP</name>
        <dbReference type="ChEBI" id="CHEBI:37563"/>
    </ligand>
</feature>
<dbReference type="Gene3D" id="3.40.50.1950">
    <property type="entry name" value="Flavin prenyltransferase-like"/>
    <property type="match status" value="1"/>
</dbReference>
<feature type="domain" description="Flavoprotein" evidence="5">
    <location>
        <begin position="8"/>
        <end position="179"/>
    </location>
</feature>
<comment type="pathway">
    <text evidence="3 4">Cofactor biosynthesis; coenzyme A biosynthesis; CoA from (R)-pantothenate: step 3/5.</text>
</comment>
<comment type="caution">
    <text evidence="3">Lacks conserved residue(s) required for the propagation of feature annotation.</text>
</comment>
<dbReference type="HAMAP" id="MF_02225">
    <property type="entry name" value="CoaBC"/>
    <property type="match status" value="1"/>
</dbReference>
<name>A0A831RNK6_9GAMM</name>
<comment type="function">
    <text evidence="3">Catalyzes two sequential steps in the biosynthesis of coenzyme A. In the first step cysteine is conjugated to 4'-phosphopantothenate to form 4-phosphopantothenoylcysteine. In the second step the latter compound is decarboxylated to form 4'-phosphopantotheine.</text>
</comment>
<feature type="active site" description="Proton donor" evidence="3">
    <location>
        <position position="159"/>
    </location>
</feature>
<dbReference type="SUPFAM" id="SSF52507">
    <property type="entry name" value="Homo-oligomeric flavin-containing Cys decarboxylases, HFCD"/>
    <property type="match status" value="1"/>
</dbReference>
<dbReference type="GO" id="GO:0015937">
    <property type="term" value="P:coenzyme A biosynthetic process"/>
    <property type="evidence" value="ECO:0007669"/>
    <property type="project" value="UniProtKB-UniRule"/>
</dbReference>
<dbReference type="InterPro" id="IPR007085">
    <property type="entry name" value="DNA/pantothenate-metab_flavo_C"/>
</dbReference>
<feature type="region of interest" description="Phosphopantothenoylcysteine decarboxylase" evidence="3">
    <location>
        <begin position="1"/>
        <end position="191"/>
    </location>
</feature>
<dbReference type="GO" id="GO:0046872">
    <property type="term" value="F:metal ion binding"/>
    <property type="evidence" value="ECO:0007669"/>
    <property type="project" value="UniProtKB-KW"/>
</dbReference>
<accession>A0A831RNK6</accession>
<evidence type="ECO:0000256" key="3">
    <source>
        <dbReference type="HAMAP-Rule" id="MF_02225"/>
    </source>
</evidence>
<reference evidence="7" key="1">
    <citation type="journal article" date="2020" name="mSystems">
        <title>Genome- and Community-Level Interaction Insights into Carbon Utilization and Element Cycling Functions of Hydrothermarchaeota in Hydrothermal Sediment.</title>
        <authorList>
            <person name="Zhou Z."/>
            <person name="Liu Y."/>
            <person name="Xu W."/>
            <person name="Pan J."/>
            <person name="Luo Z.H."/>
            <person name="Li M."/>
        </authorList>
    </citation>
    <scope>NUCLEOTIDE SEQUENCE [LARGE SCALE GENOMIC DNA]</scope>
    <source>
        <strain evidence="7">HyVt-443</strain>
    </source>
</reference>
<keyword evidence="1 3" id="KW-0210">Decarboxylase</keyword>
<proteinExistence type="inferred from homology"/>
<comment type="cofactor">
    <cofactor evidence="3">
        <name>Mg(2+)</name>
        <dbReference type="ChEBI" id="CHEBI:18420"/>
    </cofactor>
</comment>
<comment type="caution">
    <text evidence="7">The sequence shown here is derived from an EMBL/GenBank/DDBJ whole genome shotgun (WGS) entry which is preliminary data.</text>
</comment>
<comment type="function">
    <text evidence="4">Catalyzes two steps in the biosynthesis of coenzyme A. In the first step cysteine is conjugated to 4'-phosphopantothenate to form 4-phosphopantothenoylcysteine, in the latter compound is decarboxylated to form 4'-phosphopantotheine.</text>
</comment>
<comment type="similarity">
    <text evidence="3 4">In the C-terminal section; belongs to the PPC synthetase family.</text>
</comment>
<feature type="binding site" evidence="3">
    <location>
        <begin position="306"/>
        <end position="309"/>
    </location>
    <ligand>
        <name>CTP</name>
        <dbReference type="ChEBI" id="CHEBI:37563"/>
    </ligand>
</feature>
<dbReference type="InterPro" id="IPR005252">
    <property type="entry name" value="CoaBC"/>
</dbReference>
<dbReference type="PANTHER" id="PTHR14359:SF6">
    <property type="entry name" value="PHOSPHOPANTOTHENOYLCYSTEINE DECARBOXYLASE"/>
    <property type="match status" value="1"/>
</dbReference>
<evidence type="ECO:0000256" key="2">
    <source>
        <dbReference type="ARBA" id="ARBA00023239"/>
    </source>
</evidence>
<evidence type="ECO:0000259" key="6">
    <source>
        <dbReference type="Pfam" id="PF04127"/>
    </source>
</evidence>
<dbReference type="GO" id="GO:0010181">
    <property type="term" value="F:FMN binding"/>
    <property type="evidence" value="ECO:0007669"/>
    <property type="project" value="UniProtKB-UniRule"/>
</dbReference>
<feature type="domain" description="DNA/pantothenate metabolism flavoprotein C-terminal" evidence="6">
    <location>
        <begin position="188"/>
        <end position="395"/>
    </location>
</feature>
<dbReference type="Proteomes" id="UP000886251">
    <property type="component" value="Unassembled WGS sequence"/>
</dbReference>
<sequence length="401" mass="42898">MSPLQDRNLLLGVTGGIAAYKSAELVRLLRRAGARVRVVMTGAAGRFITPMTLQALSGEPVRQELFDPAHEAAMGHIELARWADRILIAPASADFMARLAAGIADDLLSTICLATGSPVIVAPAMNQGMWRNPATRENAALLQRRGVVLWGPAEGEQACGEQGPGRMLEPADLLRRLERHLAGDGRFAGRHVLLTAGPTREALDPVRYLTNRSSGKMGYALAEAFLAEGAQVTLVSGPVALPPPAGAETIAVESALEMEQAVLDRVNRCDLFVACAAVADYRPRVVAGEKIKKRDETLGLELVRNPDILARVAALPAPPFTVGFAAETSDPVARAEEKRRRKGVDMIAANLVGAAEGGFERDDNALTVLWEGGHRELPLSGKRQLADRLVALIAERYEPGN</sequence>
<dbReference type="EC" id="4.1.1.36" evidence="3"/>
<dbReference type="Pfam" id="PF04127">
    <property type="entry name" value="DFP"/>
    <property type="match status" value="1"/>
</dbReference>
<feature type="region of interest" description="Phosphopantothenate--cysteine ligase" evidence="3">
    <location>
        <begin position="192"/>
        <end position="401"/>
    </location>
</feature>
<feature type="binding site" evidence="3">
    <location>
        <position position="342"/>
    </location>
    <ligand>
        <name>CTP</name>
        <dbReference type="ChEBI" id="CHEBI:37563"/>
    </ligand>
</feature>
<dbReference type="NCBIfam" id="TIGR00521">
    <property type="entry name" value="coaBC_dfp"/>
    <property type="match status" value="1"/>
</dbReference>
<dbReference type="UniPathway" id="UPA00241">
    <property type="reaction ID" value="UER00353"/>
</dbReference>
<dbReference type="GO" id="GO:0004632">
    <property type="term" value="F:phosphopantothenate--cysteine ligase activity"/>
    <property type="evidence" value="ECO:0007669"/>
    <property type="project" value="UniProtKB-UniRule"/>
</dbReference>
<dbReference type="GO" id="GO:0004633">
    <property type="term" value="F:phosphopantothenoylcysteine decarboxylase activity"/>
    <property type="evidence" value="ECO:0007669"/>
    <property type="project" value="UniProtKB-UniRule"/>
</dbReference>
<keyword evidence="3 4" id="KW-0285">Flavoprotein</keyword>
<dbReference type="InterPro" id="IPR003382">
    <property type="entry name" value="Flavoprotein"/>
</dbReference>
<dbReference type="PANTHER" id="PTHR14359">
    <property type="entry name" value="HOMO-OLIGOMERIC FLAVIN CONTAINING CYS DECARBOXYLASE FAMILY"/>
    <property type="match status" value="1"/>
</dbReference>
<dbReference type="Pfam" id="PF02441">
    <property type="entry name" value="Flavoprotein"/>
    <property type="match status" value="1"/>
</dbReference>
<evidence type="ECO:0000313" key="7">
    <source>
        <dbReference type="EMBL" id="HEB96823.1"/>
    </source>
</evidence>
<dbReference type="EC" id="6.3.2.5" evidence="3"/>
<comment type="catalytic activity">
    <reaction evidence="3 4">
        <text>N-[(R)-4-phosphopantothenoyl]-L-cysteine + H(+) = (R)-4'-phosphopantetheine + CO2</text>
        <dbReference type="Rhea" id="RHEA:16793"/>
        <dbReference type="ChEBI" id="CHEBI:15378"/>
        <dbReference type="ChEBI" id="CHEBI:16526"/>
        <dbReference type="ChEBI" id="CHEBI:59458"/>
        <dbReference type="ChEBI" id="CHEBI:61723"/>
        <dbReference type="EC" id="4.1.1.36"/>
    </reaction>
</comment>
<feature type="binding site" evidence="3">
    <location>
        <position position="290"/>
    </location>
    <ligand>
        <name>CTP</name>
        <dbReference type="ChEBI" id="CHEBI:37563"/>
    </ligand>
</feature>
<comment type="pathway">
    <text evidence="3 4">Cofactor biosynthesis; coenzyme A biosynthesis; CoA from (R)-pantothenate: step 2/5.</text>
</comment>
<organism evidence="7">
    <name type="scientific">Sedimenticola thiotaurini</name>
    <dbReference type="NCBI Taxonomy" id="1543721"/>
    <lineage>
        <taxon>Bacteria</taxon>
        <taxon>Pseudomonadati</taxon>
        <taxon>Pseudomonadota</taxon>
        <taxon>Gammaproteobacteria</taxon>
        <taxon>Chromatiales</taxon>
        <taxon>Sedimenticolaceae</taxon>
        <taxon>Sedimenticola</taxon>
    </lineage>
</organism>
<keyword evidence="3" id="KW-0460">Magnesium</keyword>
<dbReference type="InterPro" id="IPR035929">
    <property type="entry name" value="CoaB-like_sf"/>
</dbReference>